<evidence type="ECO:0000256" key="2">
    <source>
        <dbReference type="SAM" id="SignalP"/>
    </source>
</evidence>
<evidence type="ECO:0000256" key="1">
    <source>
        <dbReference type="SAM" id="MobiDB-lite"/>
    </source>
</evidence>
<evidence type="ECO:0000313" key="4">
    <source>
        <dbReference type="Proteomes" id="UP000192634"/>
    </source>
</evidence>
<feature type="region of interest" description="Disordered" evidence="1">
    <location>
        <begin position="184"/>
        <end position="209"/>
    </location>
</feature>
<dbReference type="PROSITE" id="PS51257">
    <property type="entry name" value="PROKAR_LIPOPROTEIN"/>
    <property type="match status" value="1"/>
</dbReference>
<organism evidence="3 4">
    <name type="scientific">Janibacter indicus</name>
    <dbReference type="NCBI Taxonomy" id="857417"/>
    <lineage>
        <taxon>Bacteria</taxon>
        <taxon>Bacillati</taxon>
        <taxon>Actinomycetota</taxon>
        <taxon>Actinomycetes</taxon>
        <taxon>Micrococcales</taxon>
        <taxon>Intrasporangiaceae</taxon>
        <taxon>Janibacter</taxon>
    </lineage>
</organism>
<dbReference type="EMBL" id="FWXN01000006">
    <property type="protein sequence ID" value="SMC61853.1"/>
    <property type="molecule type" value="Genomic_DNA"/>
</dbReference>
<gene>
    <name evidence="3" type="ORF">SAMN06296429_10642</name>
</gene>
<sequence length="385" mass="40326">MTPVRSSVVGLVATIALTLTACTNPAPEADRWQPVDLPGAGRVVTLTGADDGLLVGRYDDSAQERASLTVVGPDGSSRPVAMETRWEWAGREAELLSVSEREGEVVAVGGHRAGAHGNVRWTVWSGDLDEVVEQPQRFEVFGGWDAGGLTGTALSQAGPVILGSWAARSRQGLDVAVWTRDGDRWARPTRPGTPLAATATRQPSPGAVTDLPGGGLLAVGWVTVLGDRIRDEAVLWTAAEPAGPWREVSLPSTGAGTQRPMAVDCAADHCVVAGSSDEDVVLWRVALIDDGLAPARPRTVLPDAVHSPAPTIRTAAGAVDTVAHSEPARGEQPRTTRVVRVEAGAEELPATELPGRLAAIATEPRGAVVVATTTADRTRTWRRAP</sequence>
<accession>A0A1W2AMG2</accession>
<feature type="chain" id="PRO_5038817770" evidence="2">
    <location>
        <begin position="22"/>
        <end position="385"/>
    </location>
</feature>
<dbReference type="AlphaFoldDB" id="A0A1W2AMG2"/>
<reference evidence="3 4" key="1">
    <citation type="submission" date="2017-04" db="EMBL/GenBank/DDBJ databases">
        <authorList>
            <person name="Afonso C.L."/>
            <person name="Miller P.J."/>
            <person name="Scott M.A."/>
            <person name="Spackman E."/>
            <person name="Goraichik I."/>
            <person name="Dimitrov K.M."/>
            <person name="Suarez D.L."/>
            <person name="Swayne D.E."/>
        </authorList>
    </citation>
    <scope>NUCLEOTIDE SEQUENCE [LARGE SCALE GENOMIC DNA]</scope>
    <source>
        <strain evidence="3 4">CGMCC 1.12511</strain>
    </source>
</reference>
<name>A0A1W2AMG2_9MICO</name>
<evidence type="ECO:0000313" key="3">
    <source>
        <dbReference type="EMBL" id="SMC61853.1"/>
    </source>
</evidence>
<feature type="signal peptide" evidence="2">
    <location>
        <begin position="1"/>
        <end position="21"/>
    </location>
</feature>
<dbReference type="Proteomes" id="UP000192634">
    <property type="component" value="Unassembled WGS sequence"/>
</dbReference>
<proteinExistence type="predicted"/>
<protein>
    <submittedName>
        <fullName evidence="3">Uncharacterized protein</fullName>
    </submittedName>
</protein>
<keyword evidence="2" id="KW-0732">Signal</keyword>